<evidence type="ECO:0000313" key="10">
    <source>
        <dbReference type="EMBL" id="QQD23040.1"/>
    </source>
</evidence>
<dbReference type="InterPro" id="IPR002938">
    <property type="entry name" value="FAD-bd"/>
</dbReference>
<keyword evidence="4" id="KW-0285">Flavoprotein</keyword>
<accession>A0A9X7YM29</accession>
<feature type="domain" description="FAD-binding" evidence="9">
    <location>
        <begin position="7"/>
        <end position="348"/>
    </location>
</feature>
<reference evidence="10 11" key="1">
    <citation type="submission" date="2019-11" db="EMBL/GenBank/DDBJ databases">
        <title>Venatorbacter sp. nov. a predator of Campylobacter and other Gram-negative bacteria.</title>
        <authorList>
            <person name="Saeedi A."/>
            <person name="Cummings N.J."/>
            <person name="Connerton I.F."/>
            <person name="Connerton P.L."/>
        </authorList>
    </citation>
    <scope>NUCLEOTIDE SEQUENCE [LARGE SCALE GENOMIC DNA]</scope>
    <source>
        <strain evidence="10">XL5</strain>
    </source>
</reference>
<dbReference type="PROSITE" id="PS01304">
    <property type="entry name" value="UBIH"/>
    <property type="match status" value="1"/>
</dbReference>
<proteinExistence type="inferred from homology"/>
<dbReference type="GO" id="GO:0071949">
    <property type="term" value="F:FAD binding"/>
    <property type="evidence" value="ECO:0007669"/>
    <property type="project" value="InterPro"/>
</dbReference>
<evidence type="ECO:0000256" key="3">
    <source>
        <dbReference type="ARBA" id="ARBA00005349"/>
    </source>
</evidence>
<dbReference type="NCBIfam" id="TIGR01988">
    <property type="entry name" value="Ubi-OHases"/>
    <property type="match status" value="1"/>
</dbReference>
<dbReference type="EMBL" id="CP046056">
    <property type="protein sequence ID" value="QQD23040.1"/>
    <property type="molecule type" value="Genomic_DNA"/>
</dbReference>
<dbReference type="RefSeq" id="WP_228345553.1">
    <property type="nucleotide sequence ID" value="NZ_CP046056.1"/>
</dbReference>
<dbReference type="PANTHER" id="PTHR43876">
    <property type="entry name" value="UBIQUINONE BIOSYNTHESIS MONOOXYGENASE COQ6, MITOCHONDRIAL"/>
    <property type="match status" value="1"/>
</dbReference>
<organism evidence="10 11">
    <name type="scientific">Venatoribacter cucullus</name>
    <dbReference type="NCBI Taxonomy" id="2661630"/>
    <lineage>
        <taxon>Bacteria</taxon>
        <taxon>Pseudomonadati</taxon>
        <taxon>Pseudomonadota</taxon>
        <taxon>Gammaproteobacteria</taxon>
        <taxon>Oceanospirillales</taxon>
        <taxon>Oceanospirillaceae</taxon>
        <taxon>Venatoribacter</taxon>
    </lineage>
</organism>
<dbReference type="GO" id="GO:0019168">
    <property type="term" value="F:2-polyprenylphenol 6-hydroxylase activity"/>
    <property type="evidence" value="ECO:0007669"/>
    <property type="project" value="TreeGrafter"/>
</dbReference>
<dbReference type="GO" id="GO:0006744">
    <property type="term" value="P:ubiquinone biosynthetic process"/>
    <property type="evidence" value="ECO:0007669"/>
    <property type="project" value="InterPro"/>
</dbReference>
<keyword evidence="7" id="KW-0503">Monooxygenase</keyword>
<sequence>MHKQAFDVVIIGAGLVGQAIAVALAQGDESLKLALIDPAFSPQAPADDRSLNGYDQRVSALTAKTQAFLTRLGAWQRIPADRLSAYTGMHVWDAEGTGSVTFAAADLQVPALGHIVENSQTLWALQQCLPPQVQVFSEKVRYFDNRQSDGYTPVALDNGELLQAKLIVGADGALSRVRQWAGLPTTEWDYGHHAIVATVRCEQPLQATAWQRFRPQGPLAFLPLPHDPQLASIVWSTSPAEADAVLALDEAGFNRALSDAFEGRLGAVLESSAKACIPLRQRHARNYWCEGVVLAGDAAHTIHPLAGQGVNLGFKDAETLAEEILRAQAKRLDIGSELVLARYQRRRQADNLATMATMEGFKQLFGNDRPLLRLLRNEGMRLFDRLLPVKQHVMMKAMGLD</sequence>
<comment type="pathway">
    <text evidence="2">Cofactor biosynthesis; ubiquinone biosynthesis.</text>
</comment>
<keyword evidence="11" id="KW-1185">Reference proteome</keyword>
<evidence type="ECO:0000313" key="11">
    <source>
        <dbReference type="Proteomes" id="UP000596074"/>
    </source>
</evidence>
<evidence type="ECO:0000259" key="9">
    <source>
        <dbReference type="Pfam" id="PF01494"/>
    </source>
</evidence>
<dbReference type="PANTHER" id="PTHR43876:SF7">
    <property type="entry name" value="UBIQUINONE BIOSYNTHESIS MONOOXYGENASE COQ6, MITOCHONDRIAL"/>
    <property type="match status" value="1"/>
</dbReference>
<comment type="subunit">
    <text evidence="8">Component of the Ubi complex metabolon, which regroups five ubiquinone biosynthesis proteins (UbiE, UbiF, UbiG, UbiH and UbiI) and two accessory factors (UbiK and the lipid-binding protein UbiJ).</text>
</comment>
<name>A0A9X7YM29_9GAMM</name>
<evidence type="ECO:0000256" key="8">
    <source>
        <dbReference type="ARBA" id="ARBA00065734"/>
    </source>
</evidence>
<evidence type="ECO:0000256" key="1">
    <source>
        <dbReference type="ARBA" id="ARBA00001974"/>
    </source>
</evidence>
<dbReference type="Proteomes" id="UP000596074">
    <property type="component" value="Chromosome"/>
</dbReference>
<comment type="cofactor">
    <cofactor evidence="1">
        <name>FAD</name>
        <dbReference type="ChEBI" id="CHEBI:57692"/>
    </cofactor>
</comment>
<evidence type="ECO:0000256" key="7">
    <source>
        <dbReference type="ARBA" id="ARBA00023033"/>
    </source>
</evidence>
<protein>
    <submittedName>
        <fullName evidence="10">2-octaprenyl-3-methyl-6-methoxy-1,4-benzoquinol hydroxylase</fullName>
    </submittedName>
</protein>
<dbReference type="FunFam" id="3.50.50.60:FF:000021">
    <property type="entry name" value="Ubiquinone biosynthesis monooxygenase COQ6"/>
    <property type="match status" value="1"/>
</dbReference>
<dbReference type="InterPro" id="IPR036188">
    <property type="entry name" value="FAD/NAD-bd_sf"/>
</dbReference>
<dbReference type="Gene3D" id="3.50.50.60">
    <property type="entry name" value="FAD/NAD(P)-binding domain"/>
    <property type="match status" value="2"/>
</dbReference>
<dbReference type="InterPro" id="IPR051205">
    <property type="entry name" value="UbiH/COQ6_monooxygenase"/>
</dbReference>
<dbReference type="KEGG" id="vcw:GJQ55_00480"/>
<dbReference type="AlphaFoldDB" id="A0A9X7YM29"/>
<comment type="similarity">
    <text evidence="3">Belongs to the UbiH/COQ6 family.</text>
</comment>
<dbReference type="PRINTS" id="PR00420">
    <property type="entry name" value="RNGMNOXGNASE"/>
</dbReference>
<evidence type="ECO:0000256" key="5">
    <source>
        <dbReference type="ARBA" id="ARBA00022827"/>
    </source>
</evidence>
<keyword evidence="5" id="KW-0274">FAD</keyword>
<evidence type="ECO:0000256" key="2">
    <source>
        <dbReference type="ARBA" id="ARBA00004749"/>
    </source>
</evidence>
<dbReference type="Pfam" id="PF01494">
    <property type="entry name" value="FAD_binding_3"/>
    <property type="match status" value="1"/>
</dbReference>
<gene>
    <name evidence="10" type="ORF">GJQ55_00480</name>
</gene>
<dbReference type="InterPro" id="IPR010971">
    <property type="entry name" value="UbiH/COQ6"/>
</dbReference>
<evidence type="ECO:0000256" key="6">
    <source>
        <dbReference type="ARBA" id="ARBA00023002"/>
    </source>
</evidence>
<keyword evidence="6" id="KW-0560">Oxidoreductase</keyword>
<dbReference type="GO" id="GO:0110142">
    <property type="term" value="C:ubiquinone biosynthesis complex"/>
    <property type="evidence" value="ECO:0007669"/>
    <property type="project" value="UniProtKB-ARBA"/>
</dbReference>
<dbReference type="SUPFAM" id="SSF51905">
    <property type="entry name" value="FAD/NAD(P)-binding domain"/>
    <property type="match status" value="1"/>
</dbReference>
<evidence type="ECO:0000256" key="4">
    <source>
        <dbReference type="ARBA" id="ARBA00022630"/>
    </source>
</evidence>
<dbReference type="InterPro" id="IPR018168">
    <property type="entry name" value="Ubi_Hdrlase_CS"/>
</dbReference>